<dbReference type="PROSITE" id="PS51077">
    <property type="entry name" value="HTH_ICLR"/>
    <property type="match status" value="1"/>
</dbReference>
<feature type="domain" description="IclR-ED" evidence="5">
    <location>
        <begin position="85"/>
        <end position="269"/>
    </location>
</feature>
<dbReference type="InterPro" id="IPR029016">
    <property type="entry name" value="GAF-like_dom_sf"/>
</dbReference>
<keyword evidence="2" id="KW-0238">DNA-binding</keyword>
<dbReference type="InterPro" id="IPR050707">
    <property type="entry name" value="HTH_MetabolicPath_Reg"/>
</dbReference>
<dbReference type="GO" id="GO:0003677">
    <property type="term" value="F:DNA binding"/>
    <property type="evidence" value="ECO:0007669"/>
    <property type="project" value="UniProtKB-KW"/>
</dbReference>
<sequence>MTGTARPSALPEEIMQDNPKDYSLTLAKGMAILEMFGPGVQSVSLQSAATHVGTSRASARRLILTLVAMGYLDRSGSGTYVLTAKSLGISRAFLAGNSILSILAEKVRELAAELDCPCSIVSLSGSEVMFLCRDPSRRVYASQLALGDRLPAHASTGGKLLLAMKPDDEIRKWFARYSPQKLAARTITEPTAMLAEAARIRAQGYASSDCELEEGLVSLGLPVRDHLGTPRLSLVVSQFANHKTSTALVAQYLDATRAAAEQISVTYADYLRHNA</sequence>
<proteinExistence type="predicted"/>
<keyword evidence="1" id="KW-0805">Transcription regulation</keyword>
<dbReference type="EMBL" id="JBDNCH010000001">
    <property type="protein sequence ID" value="MEN9059758.1"/>
    <property type="molecule type" value="Genomic_DNA"/>
</dbReference>
<dbReference type="GO" id="GO:0003700">
    <property type="term" value="F:DNA-binding transcription factor activity"/>
    <property type="evidence" value="ECO:0007669"/>
    <property type="project" value="TreeGrafter"/>
</dbReference>
<evidence type="ECO:0000259" key="5">
    <source>
        <dbReference type="PROSITE" id="PS51078"/>
    </source>
</evidence>
<evidence type="ECO:0000313" key="7">
    <source>
        <dbReference type="Proteomes" id="UP001428774"/>
    </source>
</evidence>
<dbReference type="InterPro" id="IPR036388">
    <property type="entry name" value="WH-like_DNA-bd_sf"/>
</dbReference>
<dbReference type="Pfam" id="PF01614">
    <property type="entry name" value="IclR_C"/>
    <property type="match status" value="1"/>
</dbReference>
<gene>
    <name evidence="6" type="ORF">ABFB10_00595</name>
</gene>
<dbReference type="AlphaFoldDB" id="A0AAW9SGA0"/>
<dbReference type="Pfam" id="PF09339">
    <property type="entry name" value="HTH_IclR"/>
    <property type="match status" value="1"/>
</dbReference>
<dbReference type="SUPFAM" id="SSF46785">
    <property type="entry name" value="Winged helix' DNA-binding domain"/>
    <property type="match status" value="1"/>
</dbReference>
<comment type="caution">
    <text evidence="6">The sequence shown here is derived from an EMBL/GenBank/DDBJ whole genome shotgun (WGS) entry which is preliminary data.</text>
</comment>
<dbReference type="PANTHER" id="PTHR30136">
    <property type="entry name" value="HELIX-TURN-HELIX TRANSCRIPTIONAL REGULATOR, ICLR FAMILY"/>
    <property type="match status" value="1"/>
</dbReference>
<organism evidence="6 7">
    <name type="scientific">Ponticoccus litoralis</name>
    <dbReference type="NCBI Taxonomy" id="422297"/>
    <lineage>
        <taxon>Bacteria</taxon>
        <taxon>Pseudomonadati</taxon>
        <taxon>Pseudomonadota</taxon>
        <taxon>Alphaproteobacteria</taxon>
        <taxon>Rhodobacterales</taxon>
        <taxon>Roseobacteraceae</taxon>
        <taxon>Ponticoccus</taxon>
    </lineage>
</organism>
<dbReference type="SUPFAM" id="SSF55781">
    <property type="entry name" value="GAF domain-like"/>
    <property type="match status" value="1"/>
</dbReference>
<dbReference type="InterPro" id="IPR036390">
    <property type="entry name" value="WH_DNA-bd_sf"/>
</dbReference>
<evidence type="ECO:0000313" key="6">
    <source>
        <dbReference type="EMBL" id="MEN9059758.1"/>
    </source>
</evidence>
<dbReference type="Gene3D" id="1.10.10.10">
    <property type="entry name" value="Winged helix-like DNA-binding domain superfamily/Winged helix DNA-binding domain"/>
    <property type="match status" value="1"/>
</dbReference>
<evidence type="ECO:0000256" key="2">
    <source>
        <dbReference type="ARBA" id="ARBA00023125"/>
    </source>
</evidence>
<dbReference type="RefSeq" id="WP_347164896.1">
    <property type="nucleotide sequence ID" value="NZ_JBDNCH010000001.1"/>
</dbReference>
<accession>A0AAW9SGA0</accession>
<evidence type="ECO:0000256" key="1">
    <source>
        <dbReference type="ARBA" id="ARBA00023015"/>
    </source>
</evidence>
<protein>
    <submittedName>
        <fullName evidence="6">IclR family transcriptional regulator C-terminal domain-containing protein</fullName>
    </submittedName>
</protein>
<reference evidence="6 7" key="1">
    <citation type="submission" date="2024-05" db="EMBL/GenBank/DDBJ databases">
        <title>Genome sequence of Ponticoccus litoralis KCCM 90028.</title>
        <authorList>
            <person name="Kim J.M."/>
            <person name="Lee J.K."/>
            <person name="Choi B.J."/>
            <person name="Bayburt H."/>
            <person name="Baek J.H."/>
            <person name="Jeon C.O."/>
        </authorList>
    </citation>
    <scope>NUCLEOTIDE SEQUENCE [LARGE SCALE GENOMIC DNA]</scope>
    <source>
        <strain evidence="6 7">KCCM 90028</strain>
    </source>
</reference>
<name>A0AAW9SGA0_9RHOB</name>
<dbReference type="Gene3D" id="3.30.450.40">
    <property type="match status" value="1"/>
</dbReference>
<evidence type="ECO:0000256" key="3">
    <source>
        <dbReference type="ARBA" id="ARBA00023163"/>
    </source>
</evidence>
<dbReference type="GO" id="GO:0045892">
    <property type="term" value="P:negative regulation of DNA-templated transcription"/>
    <property type="evidence" value="ECO:0007669"/>
    <property type="project" value="TreeGrafter"/>
</dbReference>
<dbReference type="PANTHER" id="PTHR30136:SF34">
    <property type="entry name" value="TRANSCRIPTIONAL REGULATOR"/>
    <property type="match status" value="1"/>
</dbReference>
<feature type="domain" description="HTH iclR-type" evidence="4">
    <location>
        <begin position="23"/>
        <end position="84"/>
    </location>
</feature>
<evidence type="ECO:0000259" key="4">
    <source>
        <dbReference type="PROSITE" id="PS51077"/>
    </source>
</evidence>
<keyword evidence="3" id="KW-0804">Transcription</keyword>
<dbReference type="SMART" id="SM00346">
    <property type="entry name" value="HTH_ICLR"/>
    <property type="match status" value="1"/>
</dbReference>
<dbReference type="PROSITE" id="PS51078">
    <property type="entry name" value="ICLR_ED"/>
    <property type="match status" value="1"/>
</dbReference>
<keyword evidence="7" id="KW-1185">Reference proteome</keyword>
<dbReference type="InterPro" id="IPR005471">
    <property type="entry name" value="Tscrpt_reg_IclR_N"/>
</dbReference>
<dbReference type="Proteomes" id="UP001428774">
    <property type="component" value="Unassembled WGS sequence"/>
</dbReference>
<dbReference type="InterPro" id="IPR014757">
    <property type="entry name" value="Tscrpt_reg_IclR_C"/>
</dbReference>